<gene>
    <name evidence="1" type="ORF">Pla100_55270</name>
</gene>
<dbReference type="OrthoDB" id="291907at2"/>
<proteinExistence type="predicted"/>
<keyword evidence="2" id="KW-1185">Reference proteome</keyword>
<sequence length="76" mass="8677">MTIEDPHHALVDRIQRILQRLGFDDCDVLDIHEGRAKLLASEMDRDDQCLIQAAIRVIPGVQSVVFVDHSEQENKL</sequence>
<dbReference type="Proteomes" id="UP000316213">
    <property type="component" value="Unassembled WGS sequence"/>
</dbReference>
<comment type="caution">
    <text evidence="1">The sequence shown here is derived from an EMBL/GenBank/DDBJ whole genome shotgun (WGS) entry which is preliminary data.</text>
</comment>
<accession>A0A5C5ZPF2</accession>
<organism evidence="1 2">
    <name type="scientific">Neorhodopirellula pilleata</name>
    <dbReference type="NCBI Taxonomy" id="2714738"/>
    <lineage>
        <taxon>Bacteria</taxon>
        <taxon>Pseudomonadati</taxon>
        <taxon>Planctomycetota</taxon>
        <taxon>Planctomycetia</taxon>
        <taxon>Pirellulales</taxon>
        <taxon>Pirellulaceae</taxon>
        <taxon>Neorhodopirellula</taxon>
    </lineage>
</organism>
<reference evidence="1 2" key="1">
    <citation type="submission" date="2019-02" db="EMBL/GenBank/DDBJ databases">
        <title>Deep-cultivation of Planctomycetes and their phenomic and genomic characterization uncovers novel biology.</title>
        <authorList>
            <person name="Wiegand S."/>
            <person name="Jogler M."/>
            <person name="Boedeker C."/>
            <person name="Pinto D."/>
            <person name="Vollmers J."/>
            <person name="Rivas-Marin E."/>
            <person name="Kohn T."/>
            <person name="Peeters S.H."/>
            <person name="Heuer A."/>
            <person name="Rast P."/>
            <person name="Oberbeckmann S."/>
            <person name="Bunk B."/>
            <person name="Jeske O."/>
            <person name="Meyerdierks A."/>
            <person name="Storesund J.E."/>
            <person name="Kallscheuer N."/>
            <person name="Luecker S."/>
            <person name="Lage O.M."/>
            <person name="Pohl T."/>
            <person name="Merkel B.J."/>
            <person name="Hornburger P."/>
            <person name="Mueller R.-W."/>
            <person name="Bruemmer F."/>
            <person name="Labrenz M."/>
            <person name="Spormann A.M."/>
            <person name="Op Den Camp H."/>
            <person name="Overmann J."/>
            <person name="Amann R."/>
            <person name="Jetten M.S.M."/>
            <person name="Mascher T."/>
            <person name="Medema M.H."/>
            <person name="Devos D.P."/>
            <person name="Kaster A.-K."/>
            <person name="Ovreas L."/>
            <person name="Rohde M."/>
            <person name="Galperin M.Y."/>
            <person name="Jogler C."/>
        </authorList>
    </citation>
    <scope>NUCLEOTIDE SEQUENCE [LARGE SCALE GENOMIC DNA]</scope>
    <source>
        <strain evidence="1 2">Pla100</strain>
    </source>
</reference>
<name>A0A5C5ZPF2_9BACT</name>
<evidence type="ECO:0000313" key="1">
    <source>
        <dbReference type="EMBL" id="TWT89364.1"/>
    </source>
</evidence>
<protein>
    <submittedName>
        <fullName evidence="1">Uncharacterized protein</fullName>
    </submittedName>
</protein>
<dbReference type="EMBL" id="SJPM01000018">
    <property type="protein sequence ID" value="TWT89364.1"/>
    <property type="molecule type" value="Genomic_DNA"/>
</dbReference>
<evidence type="ECO:0000313" key="2">
    <source>
        <dbReference type="Proteomes" id="UP000316213"/>
    </source>
</evidence>
<dbReference type="AlphaFoldDB" id="A0A5C5ZPF2"/>
<dbReference type="RefSeq" id="WP_146581719.1">
    <property type="nucleotide sequence ID" value="NZ_SJPM01000018.1"/>
</dbReference>